<evidence type="ECO:0000313" key="4">
    <source>
        <dbReference type="Proteomes" id="UP000824219"/>
    </source>
</evidence>
<proteinExistence type="predicted"/>
<gene>
    <name evidence="3" type="ORF">KOW79_002435</name>
</gene>
<organism evidence="3 4">
    <name type="scientific">Hemibagrus wyckioides</name>
    <dbReference type="NCBI Taxonomy" id="337641"/>
    <lineage>
        <taxon>Eukaryota</taxon>
        <taxon>Metazoa</taxon>
        <taxon>Chordata</taxon>
        <taxon>Craniata</taxon>
        <taxon>Vertebrata</taxon>
        <taxon>Euteleostomi</taxon>
        <taxon>Actinopterygii</taxon>
        <taxon>Neopterygii</taxon>
        <taxon>Teleostei</taxon>
        <taxon>Ostariophysi</taxon>
        <taxon>Siluriformes</taxon>
        <taxon>Bagridae</taxon>
        <taxon>Hemibagrus</taxon>
    </lineage>
</organism>
<dbReference type="PANTHER" id="PTHR14696:SF2">
    <property type="entry name" value="BLOC-2 COMPLEX MEMBER HPS6"/>
    <property type="match status" value="1"/>
</dbReference>
<dbReference type="GO" id="GO:0031084">
    <property type="term" value="C:BLOC-2 complex"/>
    <property type="evidence" value="ECO:0007669"/>
    <property type="project" value="TreeGrafter"/>
</dbReference>
<sequence>MKRWKTDILRLCMLTVVTDFGDFTRGKELKDFLKQSYAKSSSKSCLSNIRISPDGRHIHIIQQAPRTGLMTHDRYQRAHLQCQEHLDLVLTRNVSIVDLLYFKQNDSEDRALLLGIIFENGKAELWKFSEQKSGWSSLQTMDLCNSPRAKIASVCINQNFIIWCEERPPSESSSVSSVDRSNFTYCICKRTFDVDERGISLGGVKTVLHNNPRYSVVSTGDIVYLLPNIEKESCTSVRKVFLSWAPQSDVFKVHSANNGILLIRNSTANKQLDFKRLITDCVGYLSTITPLDIYGFSPIGHGEILLLLSSGWVCVMQRDGILRQIYKLPDNCLATCGTQNSVNMYDDVVALTVGRMMYLIDIKCGVELERIPLKGEGLLFVNCSETYAPQMFSEAGLYMVIQEETEAQSKPPGAYLENVNSGAVLVEAVFEEACKYYQQRSLSTTQLTSEKLKKGGMFQAPITLADIIRDYLGNSVLKTTGKDCSGHEKLLSCLDSELKSLIALEDMKASVVKASEKDLHSYCETLVQQELCRLLSSEIDRENLQYLNSMFQLFPTESWQAVQTVLQLRCNGEGSLFTKAPAELWKIVLSPVQAAPNYYNSQQKNTPANGALPVFELLCQSIFKFQPNWLPKFLELAQQQSISSSTSSWSFGKENSESLPLYKRALAVLPSKSDCQNLEVELLLCSQRPNAVMQALRMLIGQGQWGRVTQVAEQYCRQSPLLNKEIFTTLLSEVSQHRDLDPYLDLLWTLCPEDMTVTGILNLVLKNLPPTAQLSGPFQVDSEGSQLTIGHLKPLLRKVLQWETRSSQRYADILQSPTFPPPTPQRQVVDLARVNTELDIDLKEKTRSGSPFTSV</sequence>
<evidence type="ECO:0000259" key="1">
    <source>
        <dbReference type="Pfam" id="PF15702"/>
    </source>
</evidence>
<dbReference type="EMBL" id="JAHKSW010000003">
    <property type="protein sequence ID" value="KAG7334028.1"/>
    <property type="molecule type" value="Genomic_DNA"/>
</dbReference>
<reference evidence="3 4" key="1">
    <citation type="submission" date="2021-06" db="EMBL/GenBank/DDBJ databases">
        <title>Chromosome-level genome assembly of the red-tail catfish (Hemibagrus wyckioides).</title>
        <authorList>
            <person name="Shao F."/>
        </authorList>
    </citation>
    <scope>NUCLEOTIDE SEQUENCE [LARGE SCALE GENOMIC DNA]</scope>
    <source>
        <strain evidence="3">EC202008001</strain>
        <tissue evidence="3">Blood</tissue>
    </source>
</reference>
<dbReference type="GO" id="GO:0032418">
    <property type="term" value="P:lysosome localization"/>
    <property type="evidence" value="ECO:0007669"/>
    <property type="project" value="TreeGrafter"/>
</dbReference>
<dbReference type="Pfam" id="PF20468">
    <property type="entry name" value="HPS6_C"/>
    <property type="match status" value="1"/>
</dbReference>
<evidence type="ECO:0000259" key="2">
    <source>
        <dbReference type="Pfam" id="PF20468"/>
    </source>
</evidence>
<keyword evidence="4" id="KW-1185">Reference proteome</keyword>
<feature type="domain" description="BLOC-2 complex member HPS6 N-terminal" evidence="1">
    <location>
        <begin position="12"/>
        <end position="400"/>
    </location>
</feature>
<evidence type="ECO:0008006" key="5">
    <source>
        <dbReference type="Google" id="ProtNLM"/>
    </source>
</evidence>
<dbReference type="InterPro" id="IPR046822">
    <property type="entry name" value="HPS6_C"/>
</dbReference>
<protein>
    <recommendedName>
        <fullName evidence="5">Hermansky-Pudlak syndrome 6 protein homolog</fullName>
    </recommendedName>
</protein>
<dbReference type="OrthoDB" id="8581967at2759"/>
<dbReference type="InterPro" id="IPR046823">
    <property type="entry name" value="HPS6_N"/>
</dbReference>
<dbReference type="GO" id="GO:0072657">
    <property type="term" value="P:protein localization to membrane"/>
    <property type="evidence" value="ECO:0007669"/>
    <property type="project" value="TreeGrafter"/>
</dbReference>
<dbReference type="PANTHER" id="PTHR14696">
    <property type="entry name" value="HERMANSKY-PUDLAK SYNDROME 6 PROTEIN"/>
    <property type="match status" value="1"/>
</dbReference>
<dbReference type="Proteomes" id="UP000824219">
    <property type="component" value="Linkage Group LG03"/>
</dbReference>
<dbReference type="InterPro" id="IPR017218">
    <property type="entry name" value="BLOC-2_complex_Hps6_subunit"/>
</dbReference>
<dbReference type="GO" id="GO:0005765">
    <property type="term" value="C:lysosomal membrane"/>
    <property type="evidence" value="ECO:0007669"/>
    <property type="project" value="TreeGrafter"/>
</dbReference>
<dbReference type="AlphaFoldDB" id="A0A9D3P3K5"/>
<accession>A0A9D3P3K5</accession>
<comment type="caution">
    <text evidence="3">The sequence shown here is derived from an EMBL/GenBank/DDBJ whole genome shotgun (WGS) entry which is preliminary data.</text>
</comment>
<feature type="domain" description="BLOC-2 complex member HPS6 C-terminal" evidence="2">
    <location>
        <begin position="427"/>
        <end position="826"/>
    </location>
</feature>
<name>A0A9D3P3K5_9TELE</name>
<evidence type="ECO:0000313" key="3">
    <source>
        <dbReference type="EMBL" id="KAG7334028.1"/>
    </source>
</evidence>
<dbReference type="Pfam" id="PF15702">
    <property type="entry name" value="HPS6"/>
    <property type="match status" value="1"/>
</dbReference>